<dbReference type="Proteomes" id="UP001207930">
    <property type="component" value="Unassembled WGS sequence"/>
</dbReference>
<evidence type="ECO:0000256" key="1">
    <source>
        <dbReference type="SAM" id="SignalP"/>
    </source>
</evidence>
<evidence type="ECO:0000313" key="4">
    <source>
        <dbReference type="Proteomes" id="UP001207930"/>
    </source>
</evidence>
<name>A0ABT3FP90_9BACT</name>
<evidence type="ECO:0000313" key="3">
    <source>
        <dbReference type="EMBL" id="MCW1885390.1"/>
    </source>
</evidence>
<dbReference type="EMBL" id="JAPDDS010000005">
    <property type="protein sequence ID" value="MCW1885390.1"/>
    <property type="molecule type" value="Genomic_DNA"/>
</dbReference>
<dbReference type="SUPFAM" id="SSF63825">
    <property type="entry name" value="YWTD domain"/>
    <property type="match status" value="1"/>
</dbReference>
<keyword evidence="1" id="KW-0732">Signal</keyword>
<proteinExistence type="predicted"/>
<reference evidence="3 4" key="1">
    <citation type="submission" date="2022-10" db="EMBL/GenBank/DDBJ databases">
        <title>Luteolibacter flavescens strain MCCC 1K03193, whole genome shotgun sequencing project.</title>
        <authorList>
            <person name="Zhao G."/>
            <person name="Shen L."/>
        </authorList>
    </citation>
    <scope>NUCLEOTIDE SEQUENCE [LARGE SCALE GENOMIC DNA]</scope>
    <source>
        <strain evidence="3 4">MCCC 1K03193</strain>
    </source>
</reference>
<feature type="signal peptide" evidence="1">
    <location>
        <begin position="1"/>
        <end position="20"/>
    </location>
</feature>
<keyword evidence="4" id="KW-1185">Reference proteome</keyword>
<sequence>MKYRTLLTALLLATGMRAHAGITPAPTAEWLAGVSGTNVLVMFPSDDPFDVTKVKIKGLQKREKILAIDIRPFNGQLYALGSTSRLYTINWETGAATQVGTGPFTTLLNGRFFAFDFNPTVDRIRVMSDTGQNLRLHPDTAAVAGIDASLAYVADDPNFAAVPNVTACAYTNNDNDPETGTTLYSIDTNLDILVRQDNPNAGGLATQGPLGVDATEVSSFDIAGSNGVAYAAMVVKERGRKKFRATLYSIDLVTGAATSHGNIGGPWPLRSLTALGPATILAD</sequence>
<evidence type="ECO:0000259" key="2">
    <source>
        <dbReference type="Pfam" id="PF14339"/>
    </source>
</evidence>
<feature type="domain" description="DUF4394" evidence="2">
    <location>
        <begin position="40"/>
        <end position="271"/>
    </location>
</feature>
<dbReference type="Pfam" id="PF14339">
    <property type="entry name" value="DUF4394"/>
    <property type="match status" value="1"/>
</dbReference>
<dbReference type="RefSeq" id="WP_264501345.1">
    <property type="nucleotide sequence ID" value="NZ_JAPDDS010000005.1"/>
</dbReference>
<organism evidence="3 4">
    <name type="scientific">Luteolibacter flavescens</name>
    <dbReference type="NCBI Taxonomy" id="1859460"/>
    <lineage>
        <taxon>Bacteria</taxon>
        <taxon>Pseudomonadati</taxon>
        <taxon>Verrucomicrobiota</taxon>
        <taxon>Verrucomicrobiia</taxon>
        <taxon>Verrucomicrobiales</taxon>
        <taxon>Verrucomicrobiaceae</taxon>
        <taxon>Luteolibacter</taxon>
    </lineage>
</organism>
<protein>
    <submittedName>
        <fullName evidence="3">DUF4394 domain-containing protein</fullName>
    </submittedName>
</protein>
<comment type="caution">
    <text evidence="3">The sequence shown here is derived from an EMBL/GenBank/DDBJ whole genome shotgun (WGS) entry which is preliminary data.</text>
</comment>
<dbReference type="InterPro" id="IPR025507">
    <property type="entry name" value="DUF4394"/>
</dbReference>
<feature type="chain" id="PRO_5046703593" evidence="1">
    <location>
        <begin position="21"/>
        <end position="283"/>
    </location>
</feature>
<accession>A0ABT3FP90</accession>
<gene>
    <name evidence="3" type="ORF">OKA04_11680</name>
</gene>